<dbReference type="Proteomes" id="UP001608902">
    <property type="component" value="Unassembled WGS sequence"/>
</dbReference>
<accession>A0ABD6EBI5</accession>
<keyword evidence="2" id="KW-1185">Reference proteome</keyword>
<comment type="caution">
    <text evidence="1">The sequence shown here is derived from an EMBL/GenBank/DDBJ whole genome shotgun (WGS) entry which is preliminary data.</text>
</comment>
<dbReference type="EMBL" id="JBGFUD010000272">
    <property type="protein sequence ID" value="MFH4974143.1"/>
    <property type="molecule type" value="Genomic_DNA"/>
</dbReference>
<evidence type="ECO:0000313" key="2">
    <source>
        <dbReference type="Proteomes" id="UP001608902"/>
    </source>
</evidence>
<sequence length="34" mass="4197">MPVSTGFAKRFRWKTMGTIDHLFVEDDEVRRRWK</sequence>
<name>A0ABD6EBI5_9BILA</name>
<proteinExistence type="predicted"/>
<dbReference type="AlphaFoldDB" id="A0ABD6EBI5"/>
<evidence type="ECO:0000313" key="1">
    <source>
        <dbReference type="EMBL" id="MFH4974143.1"/>
    </source>
</evidence>
<reference evidence="1 2" key="1">
    <citation type="submission" date="2024-08" db="EMBL/GenBank/DDBJ databases">
        <title>Gnathostoma spinigerum genome.</title>
        <authorList>
            <person name="Gonzalez-Bertolin B."/>
            <person name="Monzon S."/>
            <person name="Zaballos A."/>
            <person name="Jimenez P."/>
            <person name="Dekumyoy P."/>
            <person name="Varona S."/>
            <person name="Cuesta I."/>
            <person name="Sumanam S."/>
            <person name="Adisakwattana P."/>
            <person name="Gasser R.B."/>
            <person name="Hernandez-Gonzalez A."/>
            <person name="Young N.D."/>
            <person name="Perteguer M.J."/>
        </authorList>
    </citation>
    <scope>NUCLEOTIDE SEQUENCE [LARGE SCALE GENOMIC DNA]</scope>
    <source>
        <strain evidence="1">AL3</strain>
        <tissue evidence="1">Liver</tissue>
    </source>
</reference>
<gene>
    <name evidence="1" type="ORF">AB6A40_000852</name>
</gene>
<protein>
    <submittedName>
        <fullName evidence="1">Uncharacterized protein</fullName>
    </submittedName>
</protein>
<organism evidence="1 2">
    <name type="scientific">Gnathostoma spinigerum</name>
    <dbReference type="NCBI Taxonomy" id="75299"/>
    <lineage>
        <taxon>Eukaryota</taxon>
        <taxon>Metazoa</taxon>
        <taxon>Ecdysozoa</taxon>
        <taxon>Nematoda</taxon>
        <taxon>Chromadorea</taxon>
        <taxon>Rhabditida</taxon>
        <taxon>Spirurina</taxon>
        <taxon>Gnathostomatomorpha</taxon>
        <taxon>Gnathostomatoidea</taxon>
        <taxon>Gnathostomatidae</taxon>
        <taxon>Gnathostoma</taxon>
    </lineage>
</organism>